<dbReference type="PANTHER" id="PTHR28047">
    <property type="entry name" value="PROTEIN DCG1"/>
    <property type="match status" value="1"/>
</dbReference>
<name>A0ABU9H871_9GAMM</name>
<protein>
    <submittedName>
        <fullName evidence="2">Aspartate/glutamate racemase family protein</fullName>
    </submittedName>
</protein>
<dbReference type="Gene3D" id="3.40.50.12500">
    <property type="match status" value="1"/>
</dbReference>
<comment type="caution">
    <text evidence="2">The sequence shown here is derived from an EMBL/GenBank/DDBJ whole genome shotgun (WGS) entry which is preliminary data.</text>
</comment>
<comment type="similarity">
    <text evidence="1">Belongs to the HyuE racemase family.</text>
</comment>
<reference evidence="2 3" key="1">
    <citation type="submission" date="2024-02" db="EMBL/GenBank/DDBJ databases">
        <title>Bacteria isolated from the canopy kelp, Nereocystis luetkeana.</title>
        <authorList>
            <person name="Pfister C.A."/>
            <person name="Younker I.T."/>
            <person name="Light S.H."/>
        </authorList>
    </citation>
    <scope>NUCLEOTIDE SEQUENCE [LARGE SCALE GENOMIC DNA]</scope>
    <source>
        <strain evidence="2 3">TI.2.07</strain>
    </source>
</reference>
<dbReference type="InterPro" id="IPR053714">
    <property type="entry name" value="Iso_Racemase_Enz_sf"/>
</dbReference>
<evidence type="ECO:0000256" key="1">
    <source>
        <dbReference type="ARBA" id="ARBA00038414"/>
    </source>
</evidence>
<sequence length="247" mass="26352">MKINLINPNTCIGMTEKIASSAKSVALATTDIIASSPTHGPESIESAFDEVIASAALLDVIRQGEEQKVDAHIIACFGDPALDAAREIATVPVIGIAGAAFQLASLVSYRFGIVTTMTRTLPASEHLLQRYGYQHFCSGARATDIAVLDLEDTSEDIYLELKNECEKSIQIDGAEAIVLGCAGMSDLAARLAEELQVPVIDGVSAAVKLAESLYQLGLNTCKIGQYGLPLNKAFHGRYQHWGSSKKQ</sequence>
<proteinExistence type="inferred from homology"/>
<dbReference type="RefSeq" id="WP_341626802.1">
    <property type="nucleotide sequence ID" value="NZ_JBAKBA010000004.1"/>
</dbReference>
<accession>A0ABU9H871</accession>
<dbReference type="PANTHER" id="PTHR28047:SF5">
    <property type="entry name" value="PROTEIN DCG1"/>
    <property type="match status" value="1"/>
</dbReference>
<evidence type="ECO:0000313" key="3">
    <source>
        <dbReference type="Proteomes" id="UP001366060"/>
    </source>
</evidence>
<gene>
    <name evidence="2" type="ORF">V6255_02925</name>
</gene>
<organism evidence="2 3">
    <name type="scientific">Psychromonas arctica</name>
    <dbReference type="NCBI Taxonomy" id="168275"/>
    <lineage>
        <taxon>Bacteria</taxon>
        <taxon>Pseudomonadati</taxon>
        <taxon>Pseudomonadota</taxon>
        <taxon>Gammaproteobacteria</taxon>
        <taxon>Alteromonadales</taxon>
        <taxon>Psychromonadaceae</taxon>
        <taxon>Psychromonas</taxon>
    </lineage>
</organism>
<dbReference type="EMBL" id="JBAKBA010000004">
    <property type="protein sequence ID" value="MEL0658083.1"/>
    <property type="molecule type" value="Genomic_DNA"/>
</dbReference>
<dbReference type="Pfam" id="PF01177">
    <property type="entry name" value="Asp_Glu_race"/>
    <property type="match status" value="1"/>
</dbReference>
<dbReference type="InterPro" id="IPR015942">
    <property type="entry name" value="Asp/Glu/hydantoin_racemase"/>
</dbReference>
<dbReference type="InterPro" id="IPR052186">
    <property type="entry name" value="Hydantoin_racemase-like"/>
</dbReference>
<dbReference type="Proteomes" id="UP001366060">
    <property type="component" value="Unassembled WGS sequence"/>
</dbReference>
<evidence type="ECO:0000313" key="2">
    <source>
        <dbReference type="EMBL" id="MEL0658083.1"/>
    </source>
</evidence>
<keyword evidence="3" id="KW-1185">Reference proteome</keyword>